<dbReference type="RefSeq" id="WP_377211967.1">
    <property type="nucleotide sequence ID" value="NZ_JBHTJV010000003.1"/>
</dbReference>
<proteinExistence type="inferred from homology"/>
<evidence type="ECO:0000256" key="3">
    <source>
        <dbReference type="ARBA" id="ARBA00023049"/>
    </source>
</evidence>
<dbReference type="InterPro" id="IPR007863">
    <property type="entry name" value="Peptidase_M16_C"/>
</dbReference>
<dbReference type="Proteomes" id="UP001597101">
    <property type="component" value="Unassembled WGS sequence"/>
</dbReference>
<keyword evidence="9" id="KW-1185">Reference proteome</keyword>
<accession>A0ABW3FH45</accession>
<reference evidence="9" key="1">
    <citation type="journal article" date="2019" name="Int. J. Syst. Evol. Microbiol.">
        <title>The Global Catalogue of Microorganisms (GCM) 10K type strain sequencing project: providing services to taxonomists for standard genome sequencing and annotation.</title>
        <authorList>
            <consortium name="The Broad Institute Genomics Platform"/>
            <consortium name="The Broad Institute Genome Sequencing Center for Infectious Disease"/>
            <person name="Wu L."/>
            <person name="Ma J."/>
        </authorList>
    </citation>
    <scope>NUCLEOTIDE SEQUENCE [LARGE SCALE GENOMIC DNA]</scope>
    <source>
        <strain evidence="9">CCUG 60023</strain>
    </source>
</reference>
<comment type="caution">
    <text evidence="8">The sequence shown here is derived from an EMBL/GenBank/DDBJ whole genome shotgun (WGS) entry which is preliminary data.</text>
</comment>
<dbReference type="InterPro" id="IPR011765">
    <property type="entry name" value="Pept_M16_N"/>
</dbReference>
<dbReference type="PANTHER" id="PTHR11851">
    <property type="entry name" value="METALLOPROTEASE"/>
    <property type="match status" value="1"/>
</dbReference>
<dbReference type="PANTHER" id="PTHR11851:SF49">
    <property type="entry name" value="MITOCHONDRIAL-PROCESSING PEPTIDASE SUBUNIT ALPHA"/>
    <property type="match status" value="1"/>
</dbReference>
<evidence type="ECO:0000256" key="2">
    <source>
        <dbReference type="ARBA" id="ARBA00007261"/>
    </source>
</evidence>
<name>A0ABW3FH45_9HYPH</name>
<dbReference type="InterPro" id="IPR011249">
    <property type="entry name" value="Metalloenz_LuxS/M16"/>
</dbReference>
<keyword evidence="3" id="KW-0378">Hydrolase</keyword>
<feature type="domain" description="Peptidase M16 N-terminal" evidence="6">
    <location>
        <begin position="64"/>
        <end position="209"/>
    </location>
</feature>
<feature type="domain" description="Peptidase M16 C-terminal" evidence="7">
    <location>
        <begin position="218"/>
        <end position="402"/>
    </location>
</feature>
<keyword evidence="3" id="KW-0482">Metalloprotease</keyword>
<feature type="signal peptide" evidence="5">
    <location>
        <begin position="1"/>
        <end position="38"/>
    </location>
</feature>
<comment type="cofactor">
    <cofactor evidence="1">
        <name>Zn(2+)</name>
        <dbReference type="ChEBI" id="CHEBI:29105"/>
    </cofactor>
</comment>
<evidence type="ECO:0000256" key="1">
    <source>
        <dbReference type="ARBA" id="ARBA00001947"/>
    </source>
</evidence>
<organism evidence="8 9">
    <name type="scientific">Pseudahrensia aquimaris</name>
    <dbReference type="NCBI Taxonomy" id="744461"/>
    <lineage>
        <taxon>Bacteria</taxon>
        <taxon>Pseudomonadati</taxon>
        <taxon>Pseudomonadota</taxon>
        <taxon>Alphaproteobacteria</taxon>
        <taxon>Hyphomicrobiales</taxon>
        <taxon>Ahrensiaceae</taxon>
        <taxon>Pseudahrensia</taxon>
    </lineage>
</organism>
<dbReference type="EMBL" id="JBHTJV010000003">
    <property type="protein sequence ID" value="MFD0916136.1"/>
    <property type="molecule type" value="Genomic_DNA"/>
</dbReference>
<evidence type="ECO:0000256" key="5">
    <source>
        <dbReference type="SAM" id="SignalP"/>
    </source>
</evidence>
<evidence type="ECO:0000259" key="6">
    <source>
        <dbReference type="Pfam" id="PF00675"/>
    </source>
</evidence>
<gene>
    <name evidence="8" type="ORF">ACFQ14_06930</name>
</gene>
<dbReference type="PROSITE" id="PS00143">
    <property type="entry name" value="INSULINASE"/>
    <property type="match status" value="1"/>
</dbReference>
<dbReference type="Gene3D" id="3.30.830.10">
    <property type="entry name" value="Metalloenzyme, LuxS/M16 peptidase-like"/>
    <property type="match status" value="2"/>
</dbReference>
<keyword evidence="5" id="KW-0732">Signal</keyword>
<evidence type="ECO:0000313" key="9">
    <source>
        <dbReference type="Proteomes" id="UP001597101"/>
    </source>
</evidence>
<comment type="similarity">
    <text evidence="2 4">Belongs to the peptidase M16 family.</text>
</comment>
<dbReference type="Pfam" id="PF05193">
    <property type="entry name" value="Peptidase_M16_C"/>
    <property type="match status" value="1"/>
</dbReference>
<sequence length="482" mass="53189">MPFSLPIKAKRLSPKKMALAFALAGLVAMPALQTPAMAQVSALAAKAKQGINVTNFKLDNGMEVVIIPDRRAPVVTHMVWYKAGSADEPPGKSGIAHYLEHLMFKGTKTVKGGEFSAKVSENGGQENAFTSYDYTGYFQRVTPSLLGEMMRLEADRMENLVLTDEVIDPERSVVLEERNSRIENRPEGLFNEAMSAAMYRNHRYGVPIIGWRHEIEKLDKDAAIDFYDRFYTPNNAILVVAGDVDPEEVRKLALETYGKVARRAEPGNRVRLSEPPFRAPHRISMTHERVTTPSWQRRYLVPSYYSAEGGEVGEELDLLSEIIGGGATSRIQRKIVIEDKIASSAGAWYQGSSKDDTTFGFYGTPRPGVTVEQLEAAIDAVIADVRENGVTQEELDRAKKRLLRSTIMARDSQSTLARIYGASLAIGATVEEIEKWPDDMMATKLEDVNAAAKKYLDINASVTGTLSPAARKAATTEQPKEG</sequence>
<evidence type="ECO:0000259" key="7">
    <source>
        <dbReference type="Pfam" id="PF05193"/>
    </source>
</evidence>
<evidence type="ECO:0000313" key="8">
    <source>
        <dbReference type="EMBL" id="MFD0916136.1"/>
    </source>
</evidence>
<feature type="chain" id="PRO_5045575567" evidence="5">
    <location>
        <begin position="39"/>
        <end position="482"/>
    </location>
</feature>
<dbReference type="Pfam" id="PF00675">
    <property type="entry name" value="Peptidase_M16"/>
    <property type="match status" value="1"/>
</dbReference>
<evidence type="ECO:0000256" key="4">
    <source>
        <dbReference type="RuleBase" id="RU004447"/>
    </source>
</evidence>
<dbReference type="InterPro" id="IPR050361">
    <property type="entry name" value="MPP/UQCRC_Complex"/>
</dbReference>
<protein>
    <submittedName>
        <fullName evidence="8">M16 family metallopeptidase</fullName>
    </submittedName>
</protein>
<dbReference type="SUPFAM" id="SSF63411">
    <property type="entry name" value="LuxS/MPP-like metallohydrolase"/>
    <property type="match status" value="2"/>
</dbReference>
<keyword evidence="3" id="KW-0645">Protease</keyword>
<dbReference type="InterPro" id="IPR001431">
    <property type="entry name" value="Pept_M16_Zn_BS"/>
</dbReference>